<name>A0A0F5JTL2_9BURK</name>
<proteinExistence type="predicted"/>
<dbReference type="PANTHER" id="PTHR39426:SF1">
    <property type="entry name" value="HOMOLOGY TO DEATH-ON-CURING PROTEIN OF PHAGE P1"/>
    <property type="match status" value="1"/>
</dbReference>
<dbReference type="InterPro" id="IPR036597">
    <property type="entry name" value="Fido-like_dom_sf"/>
</dbReference>
<dbReference type="STRING" id="28092.WM40_24830"/>
<sequence>MTSQNAIDAQQVIEIHDLILRQEPGLAGGHGVGPLEGALARIDSRILYEQLDDVFEIAAMYAVALARGHVFNDANKRTALVTALTYLAIQGYDVPRSDELEDIMVDVAEGALNEKELADLLFTIATE</sequence>
<dbReference type="RefSeq" id="WP_046154308.1">
    <property type="nucleotide sequence ID" value="NZ_CADFGU010000033.1"/>
</dbReference>
<dbReference type="PATRIC" id="fig|28092.6.peg.5858"/>
<dbReference type="AlphaFoldDB" id="A0A0F5JTL2"/>
<gene>
    <name evidence="2" type="ORF">WM40_24830</name>
</gene>
<dbReference type="Gene3D" id="1.20.120.1870">
    <property type="entry name" value="Fic/DOC protein, Fido domain"/>
    <property type="match status" value="1"/>
</dbReference>
<dbReference type="PROSITE" id="PS51459">
    <property type="entry name" value="FIDO"/>
    <property type="match status" value="1"/>
</dbReference>
<dbReference type="SUPFAM" id="SSF140931">
    <property type="entry name" value="Fic-like"/>
    <property type="match status" value="1"/>
</dbReference>
<evidence type="ECO:0000313" key="2">
    <source>
        <dbReference type="EMBL" id="KKB61161.1"/>
    </source>
</evidence>
<evidence type="ECO:0000259" key="1">
    <source>
        <dbReference type="PROSITE" id="PS51459"/>
    </source>
</evidence>
<dbReference type="PIRSF" id="PIRSF018297">
    <property type="entry name" value="Doc"/>
    <property type="match status" value="1"/>
</dbReference>
<comment type="caution">
    <text evidence="2">The sequence shown here is derived from an EMBL/GenBank/DDBJ whole genome shotgun (WGS) entry which is preliminary data.</text>
</comment>
<dbReference type="InterPro" id="IPR053737">
    <property type="entry name" value="Type_II_TA_Toxin"/>
</dbReference>
<dbReference type="Proteomes" id="UP000033618">
    <property type="component" value="Unassembled WGS sequence"/>
</dbReference>
<dbReference type="OrthoDB" id="9802752at2"/>
<dbReference type="Pfam" id="PF02661">
    <property type="entry name" value="Fic"/>
    <property type="match status" value="1"/>
</dbReference>
<keyword evidence="3" id="KW-1185">Reference proteome</keyword>
<dbReference type="EMBL" id="LAQU01000065">
    <property type="protein sequence ID" value="KKB61161.1"/>
    <property type="molecule type" value="Genomic_DNA"/>
</dbReference>
<feature type="domain" description="Fido" evidence="1">
    <location>
        <begin position="7"/>
        <end position="123"/>
    </location>
</feature>
<dbReference type="PANTHER" id="PTHR39426">
    <property type="entry name" value="HOMOLOGY TO DEATH-ON-CURING PROTEIN OF PHAGE P1"/>
    <property type="match status" value="1"/>
</dbReference>
<dbReference type="InterPro" id="IPR006440">
    <property type="entry name" value="Doc"/>
</dbReference>
<evidence type="ECO:0000313" key="3">
    <source>
        <dbReference type="Proteomes" id="UP000033618"/>
    </source>
</evidence>
<dbReference type="InterPro" id="IPR003812">
    <property type="entry name" value="Fido"/>
</dbReference>
<protein>
    <submittedName>
        <fullName evidence="2">Death-on-curing protein</fullName>
    </submittedName>
</protein>
<reference evidence="2 3" key="1">
    <citation type="submission" date="2015-03" db="EMBL/GenBank/DDBJ databases">
        <title>Draft Genome Sequence of Burkholderia andropogonis type strain ICMP2807, isolated from Sorghum bicolor.</title>
        <authorList>
            <person name="Lopes-Santos L."/>
            <person name="Castro D.B."/>
            <person name="Ottoboni L.M."/>
            <person name="Park D."/>
            <person name="Weirc B.S."/>
            <person name="Destefano S.A."/>
        </authorList>
    </citation>
    <scope>NUCLEOTIDE SEQUENCE [LARGE SCALE GENOMIC DNA]</scope>
    <source>
        <strain evidence="2 3">ICMP2807</strain>
    </source>
</reference>
<dbReference type="GO" id="GO:0016301">
    <property type="term" value="F:kinase activity"/>
    <property type="evidence" value="ECO:0007669"/>
    <property type="project" value="InterPro"/>
</dbReference>
<organism evidence="2 3">
    <name type="scientific">Robbsia andropogonis</name>
    <dbReference type="NCBI Taxonomy" id="28092"/>
    <lineage>
        <taxon>Bacteria</taxon>
        <taxon>Pseudomonadati</taxon>
        <taxon>Pseudomonadota</taxon>
        <taxon>Betaproteobacteria</taxon>
        <taxon>Burkholderiales</taxon>
        <taxon>Burkholderiaceae</taxon>
        <taxon>Robbsia</taxon>
    </lineage>
</organism>
<dbReference type="NCBIfam" id="TIGR01550">
    <property type="entry name" value="DOC_P1"/>
    <property type="match status" value="1"/>
</dbReference>
<accession>A0A0F5JTL2</accession>